<organism evidence="3 4">
    <name type="scientific">Fonsecaea multimorphosa CBS 102226</name>
    <dbReference type="NCBI Taxonomy" id="1442371"/>
    <lineage>
        <taxon>Eukaryota</taxon>
        <taxon>Fungi</taxon>
        <taxon>Dikarya</taxon>
        <taxon>Ascomycota</taxon>
        <taxon>Pezizomycotina</taxon>
        <taxon>Eurotiomycetes</taxon>
        <taxon>Chaetothyriomycetidae</taxon>
        <taxon>Chaetothyriales</taxon>
        <taxon>Herpotrichiellaceae</taxon>
        <taxon>Fonsecaea</taxon>
    </lineage>
</organism>
<feature type="region of interest" description="Disordered" evidence="2">
    <location>
        <begin position="298"/>
        <end position="421"/>
    </location>
</feature>
<dbReference type="OrthoDB" id="4154645at2759"/>
<feature type="compositionally biased region" description="Acidic residues" evidence="2">
    <location>
        <begin position="599"/>
        <end position="609"/>
    </location>
</feature>
<reference evidence="3 4" key="1">
    <citation type="submission" date="2015-01" db="EMBL/GenBank/DDBJ databases">
        <title>The Genome Sequence of Fonsecaea multimorphosa CBS 102226.</title>
        <authorList>
            <consortium name="The Broad Institute Genomics Platform"/>
            <person name="Cuomo C."/>
            <person name="de Hoog S."/>
            <person name="Gorbushina A."/>
            <person name="Stielow B."/>
            <person name="Teixiera M."/>
            <person name="Abouelleil A."/>
            <person name="Chapman S.B."/>
            <person name="Priest M."/>
            <person name="Young S.K."/>
            <person name="Wortman J."/>
            <person name="Nusbaum C."/>
            <person name="Birren B."/>
        </authorList>
    </citation>
    <scope>NUCLEOTIDE SEQUENCE [LARGE SCALE GENOMIC DNA]</scope>
    <source>
        <strain evidence="3 4">CBS 102226</strain>
    </source>
</reference>
<dbReference type="Proteomes" id="UP000053411">
    <property type="component" value="Unassembled WGS sequence"/>
</dbReference>
<evidence type="ECO:0000256" key="2">
    <source>
        <dbReference type="SAM" id="MobiDB-lite"/>
    </source>
</evidence>
<gene>
    <name evidence="3" type="ORF">Z520_08988</name>
</gene>
<protein>
    <submittedName>
        <fullName evidence="3">Uncharacterized protein</fullName>
    </submittedName>
</protein>
<dbReference type="GeneID" id="27714734"/>
<dbReference type="VEuPathDB" id="FungiDB:Z520_08988"/>
<feature type="coiled-coil region" evidence="1">
    <location>
        <begin position="107"/>
        <end position="165"/>
    </location>
</feature>
<proteinExistence type="predicted"/>
<feature type="compositionally biased region" description="Polar residues" evidence="2">
    <location>
        <begin position="385"/>
        <end position="395"/>
    </location>
</feature>
<feature type="compositionally biased region" description="Acidic residues" evidence="2">
    <location>
        <begin position="504"/>
        <end position="513"/>
    </location>
</feature>
<feature type="compositionally biased region" description="Low complexity" evidence="2">
    <location>
        <begin position="448"/>
        <end position="474"/>
    </location>
</feature>
<feature type="compositionally biased region" description="Low complexity" evidence="2">
    <location>
        <begin position="572"/>
        <end position="583"/>
    </location>
</feature>
<evidence type="ECO:0000256" key="1">
    <source>
        <dbReference type="SAM" id="Coils"/>
    </source>
</evidence>
<accession>A0A0D2IEG3</accession>
<dbReference type="RefSeq" id="XP_016629594.1">
    <property type="nucleotide sequence ID" value="XM_016779484.1"/>
</dbReference>
<dbReference type="EMBL" id="KN848082">
    <property type="protein sequence ID" value="KIX95471.1"/>
    <property type="molecule type" value="Genomic_DNA"/>
</dbReference>
<keyword evidence="4" id="KW-1185">Reference proteome</keyword>
<name>A0A0D2IEG3_9EURO</name>
<evidence type="ECO:0000313" key="4">
    <source>
        <dbReference type="Proteomes" id="UP000053411"/>
    </source>
</evidence>
<feature type="region of interest" description="Disordered" evidence="2">
    <location>
        <begin position="528"/>
        <end position="609"/>
    </location>
</feature>
<keyword evidence="1" id="KW-0175">Coiled coil</keyword>
<evidence type="ECO:0000313" key="3">
    <source>
        <dbReference type="EMBL" id="KIX95471.1"/>
    </source>
</evidence>
<dbReference type="AlphaFoldDB" id="A0A0D2IEG3"/>
<feature type="compositionally biased region" description="Polar residues" evidence="2">
    <location>
        <begin position="478"/>
        <end position="495"/>
    </location>
</feature>
<feature type="compositionally biased region" description="Low complexity" evidence="2">
    <location>
        <begin position="329"/>
        <end position="344"/>
    </location>
</feature>
<sequence length="609" mass="66754">MAYTGSFDMNGTVSMQDLLVENVVDNGYPYMDLTLPELEGVDLELPDFLYLEGGALPPQGQQDTTSGLFQTQDAMNNLQTQLRLHQDRLFWLQQEHANNVGALQGQIEALTRQNLTLGQQKQTLERQNLTLVQQRQTLERHNQTLVQQKQTLERHNQTLGQENQQLHHDNMMVKDFFNTLRGMYDFMIGPNGRLFPVIPNTTQRAVLENHETKSRLQQTYEAKIEKLREQYRGVVVKGDLCHLCPTHGNHRVPVLAPVVEQAALDFVGLAVENPQPPRPAVGKYTVQQLLADAAQQELSLRSSKPDRRTINPNHATTRPNQETEPQGNTTTTAAFPPATQAPSANAGSSQAPATRPPKRPAPLATPPSEVEPTSAPKRQKRKQSDYSWIQPSNNDALKKATGYLPHPVEEWKRQQAASATAGTGFREAVAVFNGATTTPAAKPPKPASAPKRAPKATKAPKPAKVTKPKSAAPKRTNARGNSNAIAGPSGVTSAAKTPAMEAAYESESEEDEAYQAARLGDLDLEVIDHNDGHYLPSVNAGEDPQSSSSSQLEVDDDDVAGILAMLLDDDNNGNNGNNGNDNNKAAQAPYPQPEQITWQDEESEVSEEE</sequence>
<feature type="compositionally biased region" description="Polar residues" evidence="2">
    <location>
        <begin position="310"/>
        <end position="328"/>
    </location>
</feature>
<feature type="region of interest" description="Disordered" evidence="2">
    <location>
        <begin position="435"/>
        <end position="514"/>
    </location>
</feature>